<evidence type="ECO:0000313" key="1">
    <source>
        <dbReference type="EMBL" id="KGP71053.1"/>
    </source>
</evidence>
<gene>
    <name evidence="1" type="ORF">N782_01670</name>
</gene>
<accession>A0A0A2T9G6</accession>
<protein>
    <submittedName>
        <fullName evidence="1">Uncharacterized protein</fullName>
    </submittedName>
</protein>
<dbReference type="EMBL" id="AVBF01000087">
    <property type="protein sequence ID" value="KGP71053.1"/>
    <property type="molecule type" value="Genomic_DNA"/>
</dbReference>
<organism evidence="1 2">
    <name type="scientific">Pontibacillus yanchengensis Y32</name>
    <dbReference type="NCBI Taxonomy" id="1385514"/>
    <lineage>
        <taxon>Bacteria</taxon>
        <taxon>Bacillati</taxon>
        <taxon>Bacillota</taxon>
        <taxon>Bacilli</taxon>
        <taxon>Bacillales</taxon>
        <taxon>Bacillaceae</taxon>
        <taxon>Pontibacillus</taxon>
    </lineage>
</organism>
<proteinExistence type="predicted"/>
<sequence length="115" mass="12504">MPQVGDTKTVEKFVSKAELENEITLSQITNYVVEKAAVFLGALVKNVAVSLGISMAQDAFEAGVKARIDELERHLEDVAQGNATGIYVSQEVRYSYIGGGTGWYRNGPADIALYF</sequence>
<dbReference type="eggNOG" id="ENOG502ZJVF">
    <property type="taxonomic scope" value="Bacteria"/>
</dbReference>
<keyword evidence="2" id="KW-1185">Reference proteome</keyword>
<name>A0A0A2T9G6_9BACI</name>
<comment type="caution">
    <text evidence="1">The sequence shown here is derived from an EMBL/GenBank/DDBJ whole genome shotgun (WGS) entry which is preliminary data.</text>
</comment>
<dbReference type="RefSeq" id="WP_036824005.1">
    <property type="nucleotide sequence ID" value="NZ_AVBF01000087.1"/>
</dbReference>
<reference evidence="1 2" key="1">
    <citation type="journal article" date="2015" name="Stand. Genomic Sci.">
        <title>High quality draft genome sequence of the moderately halophilic bacterium Pontibacillus yanchengensis Y32(T) and comparison among Pontibacillus genomes.</title>
        <authorList>
            <person name="Huang J."/>
            <person name="Qiao Z.X."/>
            <person name="Tang J.W."/>
            <person name="Wang G."/>
        </authorList>
    </citation>
    <scope>NUCLEOTIDE SEQUENCE [LARGE SCALE GENOMIC DNA]</scope>
    <source>
        <strain evidence="1 2">Y32</strain>
    </source>
</reference>
<dbReference type="AlphaFoldDB" id="A0A0A2T9G6"/>
<evidence type="ECO:0000313" key="2">
    <source>
        <dbReference type="Proteomes" id="UP000030147"/>
    </source>
</evidence>
<dbReference type="Proteomes" id="UP000030147">
    <property type="component" value="Unassembled WGS sequence"/>
</dbReference>